<evidence type="ECO:0000256" key="1">
    <source>
        <dbReference type="SAM" id="Coils"/>
    </source>
</evidence>
<protein>
    <submittedName>
        <fullName evidence="4">Uncharacterized protein</fullName>
    </submittedName>
</protein>
<sequence length="227" mass="25648">MNSNNQVYSDQNGSYLGALVVYVLIAAMFFMIGRNYDRIRSEVQSRNPIKKQNKVNTMTTSKTTKTGKEKYLEKNLEESKNEIKQLSSELSRMRQRDQSLSAENQILKSKLMNQQHDLASQLGSSAVLIGNQQSSDDFIQVNTNMGGGSRENPIHVRYEESKSIPNTSSNTNTNNQTYLDTSKSSKAGDQQKQTRKKSEDNSPMSEGKDEDDLVNEIDNFLIEDDDL</sequence>
<organism evidence="4 5">
    <name type="scientific">Stylonychia lemnae</name>
    <name type="common">Ciliate</name>
    <dbReference type="NCBI Taxonomy" id="5949"/>
    <lineage>
        <taxon>Eukaryota</taxon>
        <taxon>Sar</taxon>
        <taxon>Alveolata</taxon>
        <taxon>Ciliophora</taxon>
        <taxon>Intramacronucleata</taxon>
        <taxon>Spirotrichea</taxon>
        <taxon>Stichotrichia</taxon>
        <taxon>Sporadotrichida</taxon>
        <taxon>Oxytrichidae</taxon>
        <taxon>Stylonychinae</taxon>
        <taxon>Stylonychia</taxon>
    </lineage>
</organism>
<dbReference type="Proteomes" id="UP000039865">
    <property type="component" value="Unassembled WGS sequence"/>
</dbReference>
<keyword evidence="3" id="KW-1133">Transmembrane helix</keyword>
<dbReference type="InParanoid" id="A0A077ZQC6"/>
<feature type="coiled-coil region" evidence="1">
    <location>
        <begin position="69"/>
        <end position="103"/>
    </location>
</feature>
<evidence type="ECO:0000256" key="2">
    <source>
        <dbReference type="SAM" id="MobiDB-lite"/>
    </source>
</evidence>
<evidence type="ECO:0000256" key="3">
    <source>
        <dbReference type="SAM" id="Phobius"/>
    </source>
</evidence>
<dbReference type="EMBL" id="CCKQ01001012">
    <property type="protein sequence ID" value="CDW72102.1"/>
    <property type="molecule type" value="Genomic_DNA"/>
</dbReference>
<feature type="compositionally biased region" description="Low complexity" evidence="2">
    <location>
        <begin position="166"/>
        <end position="175"/>
    </location>
</feature>
<feature type="region of interest" description="Disordered" evidence="2">
    <location>
        <begin position="162"/>
        <end position="227"/>
    </location>
</feature>
<gene>
    <name evidence="4" type="primary">Contig19823.g21022</name>
    <name evidence="4" type="ORF">STYLEM_1056</name>
</gene>
<feature type="transmembrane region" description="Helical" evidence="3">
    <location>
        <begin position="12"/>
        <end position="32"/>
    </location>
</feature>
<feature type="compositionally biased region" description="Polar residues" evidence="2">
    <location>
        <begin position="176"/>
        <end position="191"/>
    </location>
</feature>
<keyword evidence="1" id="KW-0175">Coiled coil</keyword>
<keyword evidence="3" id="KW-0812">Transmembrane</keyword>
<evidence type="ECO:0000313" key="4">
    <source>
        <dbReference type="EMBL" id="CDW72102.1"/>
    </source>
</evidence>
<keyword evidence="3" id="KW-0472">Membrane</keyword>
<reference evidence="4 5" key="1">
    <citation type="submission" date="2014-06" db="EMBL/GenBank/DDBJ databases">
        <authorList>
            <person name="Swart Estienne"/>
        </authorList>
    </citation>
    <scope>NUCLEOTIDE SEQUENCE [LARGE SCALE GENOMIC DNA]</scope>
    <source>
        <strain evidence="4 5">130c</strain>
    </source>
</reference>
<dbReference type="AlphaFoldDB" id="A0A077ZQC6"/>
<proteinExistence type="predicted"/>
<keyword evidence="5" id="KW-1185">Reference proteome</keyword>
<evidence type="ECO:0000313" key="5">
    <source>
        <dbReference type="Proteomes" id="UP000039865"/>
    </source>
</evidence>
<feature type="compositionally biased region" description="Acidic residues" evidence="2">
    <location>
        <begin position="208"/>
        <end position="227"/>
    </location>
</feature>
<name>A0A077ZQC6_STYLE</name>
<accession>A0A077ZQC6</accession>